<dbReference type="Proteomes" id="UP001218170">
    <property type="component" value="Unassembled WGS sequence"/>
</dbReference>
<dbReference type="Pfam" id="PF13601">
    <property type="entry name" value="HTH_34"/>
    <property type="match status" value="1"/>
</dbReference>
<comment type="caution">
    <text evidence="2">The sequence shown here is derived from an EMBL/GenBank/DDBJ whole genome shotgun (WGS) entry which is preliminary data.</text>
</comment>
<dbReference type="SMART" id="SM00418">
    <property type="entry name" value="HTH_ARSR"/>
    <property type="match status" value="1"/>
</dbReference>
<evidence type="ECO:0000259" key="1">
    <source>
        <dbReference type="SMART" id="SM00418"/>
    </source>
</evidence>
<dbReference type="SUPFAM" id="SSF46785">
    <property type="entry name" value="Winged helix' DNA-binding domain"/>
    <property type="match status" value="1"/>
</dbReference>
<evidence type="ECO:0000313" key="3">
    <source>
        <dbReference type="Proteomes" id="UP001218170"/>
    </source>
</evidence>
<dbReference type="RefSeq" id="WP_274264809.1">
    <property type="nucleotide sequence ID" value="NZ_JAQZCI010000003.1"/>
</dbReference>
<dbReference type="InterPro" id="IPR036388">
    <property type="entry name" value="WH-like_DNA-bd_sf"/>
</dbReference>
<dbReference type="EMBL" id="JAQZCI010000003">
    <property type="protein sequence ID" value="MDD7963139.1"/>
    <property type="molecule type" value="Genomic_DNA"/>
</dbReference>
<dbReference type="PANTHER" id="PTHR37318">
    <property type="entry name" value="BSL7504 PROTEIN"/>
    <property type="match status" value="1"/>
</dbReference>
<evidence type="ECO:0000313" key="2">
    <source>
        <dbReference type="EMBL" id="MDD7963139.1"/>
    </source>
</evidence>
<dbReference type="PANTHER" id="PTHR37318:SF1">
    <property type="entry name" value="BSL7504 PROTEIN"/>
    <property type="match status" value="1"/>
</dbReference>
<feature type="domain" description="HTH arsR-type" evidence="1">
    <location>
        <begin position="8"/>
        <end position="93"/>
    </location>
</feature>
<organism evidence="2 3">
    <name type="scientific">Microbacterium thalli</name>
    <dbReference type="NCBI Taxonomy" id="3027921"/>
    <lineage>
        <taxon>Bacteria</taxon>
        <taxon>Bacillati</taxon>
        <taxon>Actinomycetota</taxon>
        <taxon>Actinomycetes</taxon>
        <taxon>Micrococcales</taxon>
        <taxon>Microbacteriaceae</taxon>
        <taxon>Microbacterium</taxon>
    </lineage>
</organism>
<protein>
    <submittedName>
        <fullName evidence="2">Transcriptional regulator</fullName>
    </submittedName>
</protein>
<reference evidence="2 3" key="1">
    <citation type="submission" date="2023-02" db="EMBL/GenBank/DDBJ databases">
        <title>Study of novel species of the Microbacterium genus.</title>
        <authorList>
            <person name="Arroyo-Herrera I."/>
            <person name="Roman-Ponce B."/>
            <person name="Vasquez-Murrieta M.S."/>
        </authorList>
    </citation>
    <scope>NUCLEOTIDE SEQUENCE [LARGE SCALE GENOMIC DNA]</scope>
    <source>
        <strain evidence="2 3">NE1TT3</strain>
    </source>
</reference>
<accession>A0ABT5SK30</accession>
<dbReference type="CDD" id="cd00090">
    <property type="entry name" value="HTH_ARSR"/>
    <property type="match status" value="1"/>
</dbReference>
<sequence>MTTAPEPAFSEVIHAPLRLRICGLLRRVDELDFAVIRDALQIDDPRLSKHLKVLTDAGYVALRKESSPARADARRLTWVRLTPAGTAALEAHLAALARIADGTLFD</sequence>
<dbReference type="InterPro" id="IPR011991">
    <property type="entry name" value="ArsR-like_HTH"/>
</dbReference>
<name>A0ABT5SK30_9MICO</name>
<proteinExistence type="predicted"/>
<dbReference type="InterPro" id="IPR001845">
    <property type="entry name" value="HTH_ArsR_DNA-bd_dom"/>
</dbReference>
<dbReference type="Gene3D" id="1.10.10.10">
    <property type="entry name" value="Winged helix-like DNA-binding domain superfamily/Winged helix DNA-binding domain"/>
    <property type="match status" value="1"/>
</dbReference>
<gene>
    <name evidence="2" type="ORF">PUW80_12355</name>
</gene>
<dbReference type="InterPro" id="IPR036390">
    <property type="entry name" value="WH_DNA-bd_sf"/>
</dbReference>
<keyword evidence="3" id="KW-1185">Reference proteome</keyword>
<dbReference type="InterPro" id="IPR027395">
    <property type="entry name" value="WH_DNA-bd_dom"/>
</dbReference>